<proteinExistence type="predicted"/>
<sequence>MDAWPAGWSHENRRRENSRAPGVMATRSRGRNRLSGRRAHDSPQAPPPIRGVGHPPPPRAAPRGSARWPGRAAQSPSRTAAPNAMKAHPLHPVWRTLFARGWSSWSCSS</sequence>
<feature type="region of interest" description="Disordered" evidence="1">
    <location>
        <begin position="1"/>
        <end position="89"/>
    </location>
</feature>
<accession>A0A0K1P9U4</accession>
<dbReference type="Proteomes" id="UP000055590">
    <property type="component" value="Chromosome"/>
</dbReference>
<evidence type="ECO:0000256" key="1">
    <source>
        <dbReference type="SAM" id="MobiDB-lite"/>
    </source>
</evidence>
<feature type="compositionally biased region" description="Pro residues" evidence="1">
    <location>
        <begin position="44"/>
        <end position="60"/>
    </location>
</feature>
<evidence type="ECO:0000313" key="3">
    <source>
        <dbReference type="Proteomes" id="UP000055590"/>
    </source>
</evidence>
<dbReference type="STRING" id="1391653.AKJ08_0588"/>
<organism evidence="2 3">
    <name type="scientific">Vulgatibacter incomptus</name>
    <dbReference type="NCBI Taxonomy" id="1391653"/>
    <lineage>
        <taxon>Bacteria</taxon>
        <taxon>Pseudomonadati</taxon>
        <taxon>Myxococcota</taxon>
        <taxon>Myxococcia</taxon>
        <taxon>Myxococcales</taxon>
        <taxon>Cystobacterineae</taxon>
        <taxon>Vulgatibacteraceae</taxon>
        <taxon>Vulgatibacter</taxon>
    </lineage>
</organism>
<feature type="compositionally biased region" description="Basic residues" evidence="1">
    <location>
        <begin position="28"/>
        <end position="37"/>
    </location>
</feature>
<dbReference type="AlphaFoldDB" id="A0A0K1P9U4"/>
<keyword evidence="3" id="KW-1185">Reference proteome</keyword>
<name>A0A0K1P9U4_9BACT</name>
<gene>
    <name evidence="2" type="ORF">AKJ08_0588</name>
</gene>
<dbReference type="EMBL" id="CP012332">
    <property type="protein sequence ID" value="AKU90201.1"/>
    <property type="molecule type" value="Genomic_DNA"/>
</dbReference>
<dbReference type="KEGG" id="vin:AKJ08_0588"/>
<evidence type="ECO:0000313" key="2">
    <source>
        <dbReference type="EMBL" id="AKU90201.1"/>
    </source>
</evidence>
<feature type="compositionally biased region" description="Low complexity" evidence="1">
    <location>
        <begin position="61"/>
        <end position="73"/>
    </location>
</feature>
<reference evidence="2 3" key="1">
    <citation type="submission" date="2015-08" db="EMBL/GenBank/DDBJ databases">
        <authorList>
            <person name="Babu N.S."/>
            <person name="Beckwith C.J."/>
            <person name="Beseler K.G."/>
            <person name="Brison A."/>
            <person name="Carone J.V."/>
            <person name="Caskin T.P."/>
            <person name="Diamond M."/>
            <person name="Durham M.E."/>
            <person name="Foxe J.M."/>
            <person name="Go M."/>
            <person name="Henderson B.A."/>
            <person name="Jones I.B."/>
            <person name="McGettigan J.A."/>
            <person name="Micheletti S.J."/>
            <person name="Nasrallah M.E."/>
            <person name="Ortiz D."/>
            <person name="Piller C.R."/>
            <person name="Privatt S.R."/>
            <person name="Schneider S.L."/>
            <person name="Sharp S."/>
            <person name="Smith T.C."/>
            <person name="Stanton J.D."/>
            <person name="Ullery H.E."/>
            <person name="Wilson R.J."/>
            <person name="Serrano M.G."/>
            <person name="Buck G."/>
            <person name="Lee V."/>
            <person name="Wang Y."/>
            <person name="Carvalho R."/>
            <person name="Voegtly L."/>
            <person name="Shi R."/>
            <person name="Duckworth R."/>
            <person name="Johnson A."/>
            <person name="Loviza R."/>
            <person name="Walstead R."/>
            <person name="Shah Z."/>
            <person name="Kiflezghi M."/>
            <person name="Wade K."/>
            <person name="Ball S.L."/>
            <person name="Bradley K.W."/>
            <person name="Asai D.J."/>
            <person name="Bowman C.A."/>
            <person name="Russell D.A."/>
            <person name="Pope W.H."/>
            <person name="Jacobs-Sera D."/>
            <person name="Hendrix R.W."/>
            <person name="Hatfull G.F."/>
        </authorList>
    </citation>
    <scope>NUCLEOTIDE SEQUENCE [LARGE SCALE GENOMIC DNA]</scope>
    <source>
        <strain evidence="2 3">DSM 27710</strain>
    </source>
</reference>
<protein>
    <submittedName>
        <fullName evidence="2">Uncharacterized protein</fullName>
    </submittedName>
</protein>